<dbReference type="EMBL" id="CAEZXS010000094">
    <property type="protein sequence ID" value="CAB4699749.1"/>
    <property type="molecule type" value="Genomic_DNA"/>
</dbReference>
<gene>
    <name evidence="1" type="ORF">UFOPK2582_00885</name>
    <name evidence="2" type="ORF">UFOPK3914_00953</name>
</gene>
<accession>A0A6J7MI88</accession>
<dbReference type="Gene3D" id="1.20.150.30">
    <property type="entry name" value="Zincin-like metallopeptidase, N-terminal domain"/>
    <property type="match status" value="1"/>
</dbReference>
<evidence type="ECO:0000313" key="1">
    <source>
        <dbReference type="EMBL" id="CAB4699749.1"/>
    </source>
</evidence>
<dbReference type="InterPro" id="IPR018766">
    <property type="entry name" value="Zinicin_2"/>
</dbReference>
<reference evidence="2" key="1">
    <citation type="submission" date="2020-05" db="EMBL/GenBank/DDBJ databases">
        <authorList>
            <person name="Chiriac C."/>
            <person name="Salcher M."/>
            <person name="Ghai R."/>
            <person name="Kavagutti S V."/>
        </authorList>
    </citation>
    <scope>NUCLEOTIDE SEQUENCE</scope>
</reference>
<proteinExistence type="predicted"/>
<dbReference type="PANTHER" id="PTHR39420:SF2">
    <property type="entry name" value="HYDROLASE"/>
    <property type="match status" value="1"/>
</dbReference>
<sequence>MFAGRPAGSWDTALQLAGAIATEGQPEPNVDPADRLAIEQLARVAELHVGEVTGRSVEEPVRIEALNRTQWAKRFLDEERPLLEELSGSIGAALQSQLGDLGSEDFTEIDLQQPTLPGMPPEALIKQLMGMMGPMLLGMMAGSTAGHLATRALGHYELPLPRPAHEPLTLVLRNVDEFADDWTLPREAIRLWVCLSDVAHQHVLNLDHVRAHLDGLLGEYVSAFSQDPAEIERRMRGLGIDEDLGGSEPELEALQRLAGDPDVLLSAMQSEAQLLLMPRIAAVVATVEGYVDWVLDTLGGRLIPEYDRVTEALRRRRAEAGPASRFVERLFGLELSQSTFDRGSQFVDGIVERSGTQALSQLWTDEAHLPTPAELDAPGLWLARVGIESHDLDLDDLPEFEIPDFPDMDS</sequence>
<dbReference type="EMBL" id="CAFBOG010000074">
    <property type="protein sequence ID" value="CAB4979678.1"/>
    <property type="molecule type" value="Genomic_DNA"/>
</dbReference>
<dbReference type="Pfam" id="PF10103">
    <property type="entry name" value="Zincin_2"/>
    <property type="match status" value="1"/>
</dbReference>
<dbReference type="NCBIfam" id="TIGR03624">
    <property type="entry name" value="putative hydrolase"/>
    <property type="match status" value="1"/>
</dbReference>
<protein>
    <submittedName>
        <fullName evidence="2">Unannotated protein</fullName>
    </submittedName>
</protein>
<dbReference type="SUPFAM" id="SSF55486">
    <property type="entry name" value="Metalloproteases ('zincins'), catalytic domain"/>
    <property type="match status" value="1"/>
</dbReference>
<organism evidence="2">
    <name type="scientific">freshwater metagenome</name>
    <dbReference type="NCBI Taxonomy" id="449393"/>
    <lineage>
        <taxon>unclassified sequences</taxon>
        <taxon>metagenomes</taxon>
        <taxon>ecological metagenomes</taxon>
    </lineage>
</organism>
<name>A0A6J7MI88_9ZZZZ</name>
<dbReference type="InterPro" id="IPR042271">
    <property type="entry name" value="Zinicin_2_N"/>
</dbReference>
<evidence type="ECO:0000313" key="2">
    <source>
        <dbReference type="EMBL" id="CAB4979678.1"/>
    </source>
</evidence>
<dbReference type="AlphaFoldDB" id="A0A6J7MI88"/>
<dbReference type="PANTHER" id="PTHR39420">
    <property type="match status" value="1"/>
</dbReference>